<name>A0A238WG67_9ACTN</name>
<keyword evidence="2" id="KW-0472">Membrane</keyword>
<evidence type="ECO:0008006" key="5">
    <source>
        <dbReference type="Google" id="ProtNLM"/>
    </source>
</evidence>
<gene>
    <name evidence="3" type="ORF">SAMN06264365_102513</name>
</gene>
<reference evidence="3 4" key="1">
    <citation type="submission" date="2017-06" db="EMBL/GenBank/DDBJ databases">
        <authorList>
            <person name="Kim H.J."/>
            <person name="Triplett B.A."/>
        </authorList>
    </citation>
    <scope>NUCLEOTIDE SEQUENCE [LARGE SCALE GENOMIC DNA]</scope>
    <source>
        <strain evidence="3 4">DSM 43151</strain>
    </source>
</reference>
<sequence length="246" mass="25555">MSERADAPRSGGRAGQPRAADTPRSGGRASQPRAGAGERGRGAGRGTGTGGTGARGARQFAERSDTRRSGIGRDERREPAEPVIEIEIEGTAAKRLADGAPAAPALPRLRVAPPLPIRAPRPTFAAGVILLVLVGVVGILLINTKTMEQSFRVDALRKNQASLDEQQQELEQQLIQVSSPGSLAAAARRLGLVPAENPAMIRLPDGKIIRTPTPGKGQTSVTAQEPLVTDGADQHTTGQNAVGTGK</sequence>
<evidence type="ECO:0000256" key="1">
    <source>
        <dbReference type="SAM" id="MobiDB-lite"/>
    </source>
</evidence>
<keyword evidence="2" id="KW-1133">Transmembrane helix</keyword>
<feature type="transmembrane region" description="Helical" evidence="2">
    <location>
        <begin position="124"/>
        <end position="142"/>
    </location>
</feature>
<organism evidence="3 4">
    <name type="scientific">Actinoplanes regularis</name>
    <dbReference type="NCBI Taxonomy" id="52697"/>
    <lineage>
        <taxon>Bacteria</taxon>
        <taxon>Bacillati</taxon>
        <taxon>Actinomycetota</taxon>
        <taxon>Actinomycetes</taxon>
        <taxon>Micromonosporales</taxon>
        <taxon>Micromonosporaceae</taxon>
        <taxon>Actinoplanes</taxon>
    </lineage>
</organism>
<dbReference type="RefSeq" id="WP_179276977.1">
    <property type="nucleotide sequence ID" value="NZ_BOMU01000024.1"/>
</dbReference>
<evidence type="ECO:0000256" key="2">
    <source>
        <dbReference type="SAM" id="Phobius"/>
    </source>
</evidence>
<feature type="region of interest" description="Disordered" evidence="1">
    <location>
        <begin position="206"/>
        <end position="246"/>
    </location>
</feature>
<evidence type="ECO:0000313" key="3">
    <source>
        <dbReference type="EMBL" id="SNR45565.1"/>
    </source>
</evidence>
<keyword evidence="4" id="KW-1185">Reference proteome</keyword>
<feature type="compositionally biased region" description="Polar residues" evidence="1">
    <location>
        <begin position="234"/>
        <end position="246"/>
    </location>
</feature>
<protein>
    <recommendedName>
        <fullName evidence="5">Cell division protein FtsL</fullName>
    </recommendedName>
</protein>
<accession>A0A238WG67</accession>
<dbReference type="AlphaFoldDB" id="A0A238WG67"/>
<feature type="compositionally biased region" description="Gly residues" evidence="1">
    <location>
        <begin position="43"/>
        <end position="54"/>
    </location>
</feature>
<evidence type="ECO:0000313" key="4">
    <source>
        <dbReference type="Proteomes" id="UP000198415"/>
    </source>
</evidence>
<keyword evidence="2" id="KW-0812">Transmembrane</keyword>
<feature type="compositionally biased region" description="Basic and acidic residues" evidence="1">
    <location>
        <begin position="60"/>
        <end position="80"/>
    </location>
</feature>
<proteinExistence type="predicted"/>
<dbReference type="EMBL" id="FZNR01000002">
    <property type="protein sequence ID" value="SNR45565.1"/>
    <property type="molecule type" value="Genomic_DNA"/>
</dbReference>
<feature type="region of interest" description="Disordered" evidence="1">
    <location>
        <begin position="1"/>
        <end position="83"/>
    </location>
</feature>
<dbReference type="Proteomes" id="UP000198415">
    <property type="component" value="Unassembled WGS sequence"/>
</dbReference>